<protein>
    <recommendedName>
        <fullName evidence="2">Fibronectin type-III domain-containing protein</fullName>
    </recommendedName>
</protein>
<gene>
    <name evidence="3" type="ORF">FHS16_001433</name>
</gene>
<feature type="signal peptide" evidence="1">
    <location>
        <begin position="1"/>
        <end position="28"/>
    </location>
</feature>
<evidence type="ECO:0000259" key="2">
    <source>
        <dbReference type="PROSITE" id="PS50853"/>
    </source>
</evidence>
<accession>A0A7W5G964</accession>
<dbReference type="AlphaFoldDB" id="A0A7W5G964"/>
<dbReference type="PROSITE" id="PS50853">
    <property type="entry name" value="FN3"/>
    <property type="match status" value="1"/>
</dbReference>
<comment type="caution">
    <text evidence="3">The sequence shown here is derived from an EMBL/GenBank/DDBJ whole genome shotgun (WGS) entry which is preliminary data.</text>
</comment>
<name>A0A7W5G964_9BACL</name>
<dbReference type="SMART" id="SM00060">
    <property type="entry name" value="FN3"/>
    <property type="match status" value="1"/>
</dbReference>
<dbReference type="InterPro" id="IPR036116">
    <property type="entry name" value="FN3_sf"/>
</dbReference>
<organism evidence="3 4">
    <name type="scientific">Paenibacillus endophyticus</name>
    <dbReference type="NCBI Taxonomy" id="1294268"/>
    <lineage>
        <taxon>Bacteria</taxon>
        <taxon>Bacillati</taxon>
        <taxon>Bacillota</taxon>
        <taxon>Bacilli</taxon>
        <taxon>Bacillales</taxon>
        <taxon>Paenibacillaceae</taxon>
        <taxon>Paenibacillus</taxon>
    </lineage>
</organism>
<evidence type="ECO:0000313" key="4">
    <source>
        <dbReference type="Proteomes" id="UP000518605"/>
    </source>
</evidence>
<feature type="domain" description="Fibronectin type-III" evidence="2">
    <location>
        <begin position="138"/>
        <end position="222"/>
    </location>
</feature>
<dbReference type="RefSeq" id="WP_183560294.1">
    <property type="nucleotide sequence ID" value="NZ_CBCSLB010000002.1"/>
</dbReference>
<feature type="chain" id="PRO_5031194201" description="Fibronectin type-III domain-containing protein" evidence="1">
    <location>
        <begin position="29"/>
        <end position="711"/>
    </location>
</feature>
<dbReference type="EMBL" id="JACHXW010000003">
    <property type="protein sequence ID" value="MBB3151390.1"/>
    <property type="molecule type" value="Genomic_DNA"/>
</dbReference>
<evidence type="ECO:0000313" key="3">
    <source>
        <dbReference type="EMBL" id="MBB3151390.1"/>
    </source>
</evidence>
<dbReference type="InterPro" id="IPR003961">
    <property type="entry name" value="FN3_dom"/>
</dbReference>
<reference evidence="3 4" key="1">
    <citation type="submission" date="2020-08" db="EMBL/GenBank/DDBJ databases">
        <title>Genomic Encyclopedia of Type Strains, Phase III (KMG-III): the genomes of soil and plant-associated and newly described type strains.</title>
        <authorList>
            <person name="Whitman W."/>
        </authorList>
    </citation>
    <scope>NUCLEOTIDE SEQUENCE [LARGE SCALE GENOMIC DNA]</scope>
    <source>
        <strain evidence="3 4">CECT 8234</strain>
    </source>
</reference>
<dbReference type="InterPro" id="IPR013783">
    <property type="entry name" value="Ig-like_fold"/>
</dbReference>
<dbReference type="Pfam" id="PF00041">
    <property type="entry name" value="fn3"/>
    <property type="match status" value="1"/>
</dbReference>
<dbReference type="SUPFAM" id="SSF49265">
    <property type="entry name" value="Fibronectin type III"/>
    <property type="match status" value="1"/>
</dbReference>
<dbReference type="CDD" id="cd00063">
    <property type="entry name" value="FN3"/>
    <property type="match status" value="1"/>
</dbReference>
<evidence type="ECO:0000256" key="1">
    <source>
        <dbReference type="SAM" id="SignalP"/>
    </source>
</evidence>
<keyword evidence="4" id="KW-1185">Reference proteome</keyword>
<proteinExistence type="predicted"/>
<keyword evidence="1" id="KW-0732">Signal</keyword>
<sequence>MNTLSKKLSYILVVTLFILLCISPFAHAEETGRTTEPTASTSIIGNVSPPDGTLLTEGFTLIQFVLGIPLADMGDIIIIVDGQPIDPIQINYIHGMVITYASDLKDGAHSLYIGVLDRDMNLLQEYNGSFNVQLSIWKESSMKAENVDVASLRLTWTPAAQSLGYRIYGNSLLIGSVDGNTTSLDATDLMPKTTYNFKVEAQRSDGSWTTDGPAASATTLPQDRVSPIIDSVTPIDGDLLTTAWPKITAHMYDKDSGINPIMTGIGINDRLVASSYDESTGTLTAVAPRLPSGTHTLLVYARDMDGNVVRHTSRFTVNYEAEAPFLEWNGKLRAALEAGDPADREDVRRLSAEIAELDQIEDLSLIDPIWNKIKTKLPASVDQAWLKKKLFDIILAIGSLPVNEQETGLVEILSDSESLEALNTIAAAGGVTNLTTEDVLTFLFGDGNDYRGIEGQILYFVSRLSPMEQLGLIRDKQKMLDVLMDAINNQLLQTTYYKISKMLRNLNVNTYDIQLTLQNFQRRLEHDVPAIQAMNIAFIRLKAQESVKVSNGGYQHNYSLQVDSLDIPPQALLWKKVSGSPDIRVTPDGTVSIPEGTYNATAIIQAALVNPYGSNKVIFEKEVILMPDKDTAVILQSIMSAFESELYKVQSKLNDATTHVEQTQLIMEMMNTGKEAIKQIQSLKISKAAITDATERIINSLVQAASTLPTL</sequence>
<dbReference type="Proteomes" id="UP000518605">
    <property type="component" value="Unassembled WGS sequence"/>
</dbReference>
<dbReference type="Gene3D" id="2.60.40.10">
    <property type="entry name" value="Immunoglobulins"/>
    <property type="match status" value="1"/>
</dbReference>